<sequence length="247" mass="27304">MSKTTPPSSERSRSTGSTGVVRKNSRVLTTVRASGKQAEKSLVTQTVILEAVIKCLIDKGYAKTTMELVAKCGKVSRGAMMHHFSSRADVIEKAAIYLAERRLEEFEHLARTIVPPLPPGTEPQLSHTLKAMELVRTYYSLPSFAAAHELLMAARTDKKLAKVVRRAQDILNDGIAPIILRVFPFWADKSSDLLLLLTDIAHFTFRGVAMSHMDDLDPERISRMERLLALVAHDKAAIEALDLASQA</sequence>
<dbReference type="EMBL" id="FTMD01000022">
    <property type="protein sequence ID" value="SIR58855.1"/>
    <property type="molecule type" value="Genomic_DNA"/>
</dbReference>
<dbReference type="OrthoDB" id="5293507at2"/>
<accession>A0A1N7C5H7</accession>
<evidence type="ECO:0000256" key="3">
    <source>
        <dbReference type="SAM" id="MobiDB-lite"/>
    </source>
</evidence>
<evidence type="ECO:0000256" key="2">
    <source>
        <dbReference type="PROSITE-ProRule" id="PRU00335"/>
    </source>
</evidence>
<feature type="compositionally biased region" description="Low complexity" evidence="3">
    <location>
        <begin position="1"/>
        <end position="19"/>
    </location>
</feature>
<dbReference type="Proteomes" id="UP000186819">
    <property type="component" value="Unassembled WGS sequence"/>
</dbReference>
<feature type="region of interest" description="Disordered" evidence="3">
    <location>
        <begin position="1"/>
        <end position="22"/>
    </location>
</feature>
<dbReference type="InterPro" id="IPR009057">
    <property type="entry name" value="Homeodomain-like_sf"/>
</dbReference>
<dbReference type="SUPFAM" id="SSF46689">
    <property type="entry name" value="Homeodomain-like"/>
    <property type="match status" value="1"/>
</dbReference>
<name>A0A1N7C5H7_9RHOO</name>
<evidence type="ECO:0000313" key="6">
    <source>
        <dbReference type="Proteomes" id="UP000186819"/>
    </source>
</evidence>
<dbReference type="PRINTS" id="PR00455">
    <property type="entry name" value="HTHTETR"/>
</dbReference>
<gene>
    <name evidence="5" type="ORF">SAMN05421829_12210</name>
</gene>
<reference evidence="6" key="1">
    <citation type="submission" date="2017-01" db="EMBL/GenBank/DDBJ databases">
        <authorList>
            <person name="Varghese N."/>
            <person name="Submissions S."/>
        </authorList>
    </citation>
    <scope>NUCLEOTIDE SEQUENCE [LARGE SCALE GENOMIC DNA]</scope>
    <source>
        <strain evidence="6">ATCC 51758</strain>
    </source>
</reference>
<proteinExistence type="predicted"/>
<dbReference type="Gene3D" id="1.10.357.10">
    <property type="entry name" value="Tetracycline Repressor, domain 2"/>
    <property type="match status" value="1"/>
</dbReference>
<feature type="DNA-binding region" description="H-T-H motif" evidence="2">
    <location>
        <begin position="65"/>
        <end position="84"/>
    </location>
</feature>
<evidence type="ECO:0000256" key="1">
    <source>
        <dbReference type="ARBA" id="ARBA00023125"/>
    </source>
</evidence>
<dbReference type="GO" id="GO:0003677">
    <property type="term" value="F:DNA binding"/>
    <property type="evidence" value="ECO:0007669"/>
    <property type="project" value="UniProtKB-UniRule"/>
</dbReference>
<protein>
    <submittedName>
        <fullName evidence="5">Transcriptional regulator, TetR family</fullName>
    </submittedName>
</protein>
<dbReference type="Pfam" id="PF00440">
    <property type="entry name" value="TetR_N"/>
    <property type="match status" value="1"/>
</dbReference>
<evidence type="ECO:0000259" key="4">
    <source>
        <dbReference type="PROSITE" id="PS50977"/>
    </source>
</evidence>
<dbReference type="RefSeq" id="WP_076604237.1">
    <property type="nucleotide sequence ID" value="NZ_FTMD01000022.1"/>
</dbReference>
<organism evidence="5 6">
    <name type="scientific">Aromatoleum tolulyticum</name>
    <dbReference type="NCBI Taxonomy" id="34027"/>
    <lineage>
        <taxon>Bacteria</taxon>
        <taxon>Pseudomonadati</taxon>
        <taxon>Pseudomonadota</taxon>
        <taxon>Betaproteobacteria</taxon>
        <taxon>Rhodocyclales</taxon>
        <taxon>Rhodocyclaceae</taxon>
        <taxon>Aromatoleum</taxon>
    </lineage>
</organism>
<dbReference type="STRING" id="34027.SAMN05421829_12210"/>
<dbReference type="AlphaFoldDB" id="A0A1N7C5H7"/>
<keyword evidence="6" id="KW-1185">Reference proteome</keyword>
<dbReference type="PROSITE" id="PS50977">
    <property type="entry name" value="HTH_TETR_2"/>
    <property type="match status" value="1"/>
</dbReference>
<dbReference type="InterPro" id="IPR001647">
    <property type="entry name" value="HTH_TetR"/>
</dbReference>
<keyword evidence="1 2" id="KW-0238">DNA-binding</keyword>
<feature type="domain" description="HTH tetR-type" evidence="4">
    <location>
        <begin position="42"/>
        <end position="102"/>
    </location>
</feature>
<evidence type="ECO:0000313" key="5">
    <source>
        <dbReference type="EMBL" id="SIR58855.1"/>
    </source>
</evidence>